<dbReference type="Proteomes" id="UP000621510">
    <property type="component" value="Unassembled WGS sequence"/>
</dbReference>
<accession>A0ABS1PS97</accession>
<dbReference type="InterPro" id="IPR002397">
    <property type="entry name" value="Cyt_P450_B"/>
</dbReference>
<gene>
    <name evidence="3" type="ORF">JK364_23355</name>
</gene>
<dbReference type="InterPro" id="IPR001128">
    <property type="entry name" value="Cyt_P450"/>
</dbReference>
<dbReference type="Pfam" id="PF00067">
    <property type="entry name" value="p450"/>
    <property type="match status" value="2"/>
</dbReference>
<dbReference type="PANTHER" id="PTHR46696">
    <property type="entry name" value="P450, PUTATIVE (EUROFUNG)-RELATED"/>
    <property type="match status" value="1"/>
</dbReference>
<keyword evidence="2" id="KW-0479">Metal-binding</keyword>
<sequence>METRRSSGCPFRFDPAGRDISGEAERFRAAGPAPLVVMPGDVLARVVVDLRVAVWLLKHPQMSKDPRQHWPAYMEGCIPRKRDLGKWVETQNAQTAFGPDHARLRRLIQPAFAPRIINALQSKIEELTSRLLDDLETTAPGETVDLRARFTGLLPHLVATALLGVPAEMSEPFRDALNKALFATSLPEGEKQAAGEELDRLLAELVKIKRAEIKRAEQGEGEDVTTALIQARDDQSNPELRKLSEKELHGNILMLLVAAYETTVNLITHAIAALLTHLDQLALVRDGGADWDDVVEETLRYQAPVANMLLRFPTEDLYHEESGERFEKGVPVIMGYLGINRDPHQHGETADQFDITRPTRHKHLAFGTGVHNCPGARLARMEARTALTALFDRFPHLTLATTPDQLHPLESFISNGHQTLPVILQPLTGDNAVGERA</sequence>
<comment type="similarity">
    <text evidence="1 2">Belongs to the cytochrome P450 family.</text>
</comment>
<evidence type="ECO:0000313" key="4">
    <source>
        <dbReference type="Proteomes" id="UP000621510"/>
    </source>
</evidence>
<keyword evidence="2" id="KW-0503">Monooxygenase</keyword>
<dbReference type="InterPro" id="IPR036396">
    <property type="entry name" value="Cyt_P450_sf"/>
</dbReference>
<dbReference type="PANTHER" id="PTHR46696:SF1">
    <property type="entry name" value="CYTOCHROME P450 YJIB-RELATED"/>
    <property type="match status" value="1"/>
</dbReference>
<evidence type="ECO:0000256" key="2">
    <source>
        <dbReference type="RuleBase" id="RU000461"/>
    </source>
</evidence>
<dbReference type="PRINTS" id="PR00359">
    <property type="entry name" value="BP450"/>
</dbReference>
<keyword evidence="2" id="KW-0560">Oxidoreductase</keyword>
<name>A0ABS1PS97_9ACTN</name>
<reference evidence="3 4" key="1">
    <citation type="submission" date="2021-01" db="EMBL/GenBank/DDBJ databases">
        <title>WGS of actinomycetes isolated from Thailand.</title>
        <authorList>
            <person name="Thawai C."/>
        </authorList>
    </citation>
    <scope>NUCLEOTIDE SEQUENCE [LARGE SCALE GENOMIC DNA]</scope>
    <source>
        <strain evidence="3 4">CA3R110</strain>
    </source>
</reference>
<dbReference type="CDD" id="cd11029">
    <property type="entry name" value="CYP107-like"/>
    <property type="match status" value="1"/>
</dbReference>
<protein>
    <submittedName>
        <fullName evidence="3">Cytochrome P450</fullName>
    </submittedName>
</protein>
<organism evidence="3 4">
    <name type="scientific">Streptomyces endocoffeicus</name>
    <dbReference type="NCBI Taxonomy" id="2898945"/>
    <lineage>
        <taxon>Bacteria</taxon>
        <taxon>Bacillati</taxon>
        <taxon>Actinomycetota</taxon>
        <taxon>Actinomycetes</taxon>
        <taxon>Kitasatosporales</taxon>
        <taxon>Streptomycetaceae</taxon>
        <taxon>Streptomyces</taxon>
    </lineage>
</organism>
<dbReference type="SUPFAM" id="SSF48264">
    <property type="entry name" value="Cytochrome P450"/>
    <property type="match status" value="1"/>
</dbReference>
<keyword evidence="2" id="KW-0349">Heme</keyword>
<keyword evidence="2" id="KW-0408">Iron</keyword>
<dbReference type="InterPro" id="IPR017972">
    <property type="entry name" value="Cyt_P450_CS"/>
</dbReference>
<evidence type="ECO:0000256" key="1">
    <source>
        <dbReference type="ARBA" id="ARBA00010617"/>
    </source>
</evidence>
<evidence type="ECO:0000313" key="3">
    <source>
        <dbReference type="EMBL" id="MBL1115311.1"/>
    </source>
</evidence>
<dbReference type="Gene3D" id="1.10.630.10">
    <property type="entry name" value="Cytochrome P450"/>
    <property type="match status" value="1"/>
</dbReference>
<dbReference type="EMBL" id="JAERRG010000009">
    <property type="protein sequence ID" value="MBL1115311.1"/>
    <property type="molecule type" value="Genomic_DNA"/>
</dbReference>
<proteinExistence type="inferred from homology"/>
<dbReference type="PROSITE" id="PS00086">
    <property type="entry name" value="CYTOCHROME_P450"/>
    <property type="match status" value="1"/>
</dbReference>
<dbReference type="PRINTS" id="PR00385">
    <property type="entry name" value="P450"/>
</dbReference>
<comment type="caution">
    <text evidence="3">The sequence shown here is derived from an EMBL/GenBank/DDBJ whole genome shotgun (WGS) entry which is preliminary data.</text>
</comment>
<keyword evidence="4" id="KW-1185">Reference proteome</keyword>